<gene>
    <name evidence="2" type="ORF">AVDCRST_MAG82-2463</name>
</gene>
<protein>
    <recommendedName>
        <fullName evidence="1">Transposase IS4-like domain-containing protein</fullName>
    </recommendedName>
</protein>
<dbReference type="InterPro" id="IPR002559">
    <property type="entry name" value="Transposase_11"/>
</dbReference>
<dbReference type="Pfam" id="PF01609">
    <property type="entry name" value="DDE_Tnp_1"/>
    <property type="match status" value="1"/>
</dbReference>
<feature type="domain" description="Transposase IS4-like" evidence="1">
    <location>
        <begin position="46"/>
        <end position="184"/>
    </location>
</feature>
<evidence type="ECO:0000259" key="1">
    <source>
        <dbReference type="Pfam" id="PF01609"/>
    </source>
</evidence>
<accession>A0A6J4QEV6</accession>
<organism evidence="2">
    <name type="scientific">uncultured Rubrobacteraceae bacterium</name>
    <dbReference type="NCBI Taxonomy" id="349277"/>
    <lineage>
        <taxon>Bacteria</taxon>
        <taxon>Bacillati</taxon>
        <taxon>Actinomycetota</taxon>
        <taxon>Rubrobacteria</taxon>
        <taxon>Rubrobacterales</taxon>
        <taxon>Rubrobacteraceae</taxon>
        <taxon>environmental samples</taxon>
    </lineage>
</organism>
<sequence>MQLAFARELAEPSAIYRVMDTTLVPAIVRVRASRKGLFAGQATFGRSASKTEWVYGFKVALVVDPNGVITAFGLAPAASDERPIGDALIASDRYGAYYLADKGFTGVEWERRWLEVHGALVAAIPKNGDRRAWPKADRRWASGKRQIMEGVICQLKDFFGLERHRTKTLGGLLTRLAAKVAAYTCAQRINDSLGRPLRHLADLLI</sequence>
<reference evidence="2" key="1">
    <citation type="submission" date="2020-02" db="EMBL/GenBank/DDBJ databases">
        <authorList>
            <person name="Meier V. D."/>
        </authorList>
    </citation>
    <scope>NUCLEOTIDE SEQUENCE</scope>
    <source>
        <strain evidence="2">AVDCRST_MAG82</strain>
    </source>
</reference>
<dbReference type="AlphaFoldDB" id="A0A6J4QEV6"/>
<proteinExistence type="predicted"/>
<evidence type="ECO:0000313" key="2">
    <source>
        <dbReference type="EMBL" id="CAA9435907.1"/>
    </source>
</evidence>
<name>A0A6J4QEV6_9ACTN</name>
<dbReference type="EMBL" id="CADCVA010000318">
    <property type="protein sequence ID" value="CAA9435907.1"/>
    <property type="molecule type" value="Genomic_DNA"/>
</dbReference>